<protein>
    <recommendedName>
        <fullName evidence="1">Stage 0 sporulation protein A homolog</fullName>
    </recommendedName>
</protein>
<evidence type="ECO:0000256" key="4">
    <source>
        <dbReference type="ARBA" id="ARBA00023163"/>
    </source>
</evidence>
<proteinExistence type="predicted"/>
<gene>
    <name evidence="9" type="primary">glnG</name>
    <name evidence="9" type="ORF">ERS852407_04468</name>
</gene>
<feature type="modified residue" description="4-aspartylphosphate" evidence="6">
    <location>
        <position position="54"/>
    </location>
</feature>
<dbReference type="PRINTS" id="PR00032">
    <property type="entry name" value="HTHARAC"/>
</dbReference>
<keyword evidence="6" id="KW-0597">Phosphoprotein</keyword>
<dbReference type="PROSITE" id="PS50110">
    <property type="entry name" value="RESPONSE_REGULATORY"/>
    <property type="match status" value="1"/>
</dbReference>
<feature type="domain" description="HTH araC/xylS-type" evidence="7">
    <location>
        <begin position="388"/>
        <end position="487"/>
    </location>
</feature>
<dbReference type="InterPro" id="IPR018060">
    <property type="entry name" value="HTH_AraC"/>
</dbReference>
<dbReference type="SMART" id="SM00448">
    <property type="entry name" value="REC"/>
    <property type="match status" value="1"/>
</dbReference>
<evidence type="ECO:0000256" key="5">
    <source>
        <dbReference type="ARBA" id="ARBA00024867"/>
    </source>
</evidence>
<dbReference type="Gene3D" id="1.10.10.60">
    <property type="entry name" value="Homeodomain-like"/>
    <property type="match status" value="2"/>
</dbReference>
<keyword evidence="4" id="KW-0804">Transcription</keyword>
<dbReference type="SUPFAM" id="SSF46689">
    <property type="entry name" value="Homeodomain-like"/>
    <property type="match status" value="2"/>
</dbReference>
<dbReference type="GO" id="GO:0000160">
    <property type="term" value="P:phosphorelay signal transduction system"/>
    <property type="evidence" value="ECO:0007669"/>
    <property type="project" value="InterPro"/>
</dbReference>
<dbReference type="InterPro" id="IPR009057">
    <property type="entry name" value="Homeodomain-like_sf"/>
</dbReference>
<sequence>MKFAVADDVLLARKAVEKLILEWDRDSTICCSCDNGDEVLKVLEEQNMDVLVADIRMPGLNGIALSEVVRQRFPSVDVVLVSGYATFDYARAALHNGVRDYLLKPLKREDLFHTLDTIKKARTEEKRQEDLLRDVQKRAGSFLLLRYLSGEERPEDVLPEEMTGLKNGCFFAAQIMVNGMGFEELSIRLRDLSFGRDLIFEDILHSGAGIIVSCGEERAMAVFDKKLRALNTLAEQGKKEGRQAAVGVSLLLTGPDSIREAYSQARRACCLRLQDPERGLYVFDHDRGKELLSKEDLHLIRNHLNARRVKEAKEFCLKKLVQQEKTTVLQLEQAYQALLGICFTMDTETIYRPLWDFEDMGGLLDYICSMACCIEEADRSINEGDIIDEIQAFLEENYYCEISLNELAATKYFMNPNYLSRLFKARTGMGFSKYLLGLRMKKAEELLESGDMNINEVALMVGYTSPSYFIQNFKKYFGRTPGTQRNRPESR</sequence>
<dbReference type="Proteomes" id="UP000095651">
    <property type="component" value="Unassembled WGS sequence"/>
</dbReference>
<accession>A0A174J965</accession>
<organism evidence="9 10">
    <name type="scientific">Hungatella hathewayi</name>
    <dbReference type="NCBI Taxonomy" id="154046"/>
    <lineage>
        <taxon>Bacteria</taxon>
        <taxon>Bacillati</taxon>
        <taxon>Bacillota</taxon>
        <taxon>Clostridia</taxon>
        <taxon>Lachnospirales</taxon>
        <taxon>Lachnospiraceae</taxon>
        <taxon>Hungatella</taxon>
    </lineage>
</organism>
<evidence type="ECO:0000256" key="6">
    <source>
        <dbReference type="PROSITE-ProRule" id="PRU00169"/>
    </source>
</evidence>
<reference evidence="9 10" key="1">
    <citation type="submission" date="2015-09" db="EMBL/GenBank/DDBJ databases">
        <authorList>
            <consortium name="Pathogen Informatics"/>
        </authorList>
    </citation>
    <scope>NUCLEOTIDE SEQUENCE [LARGE SCALE GENOMIC DNA]</scope>
    <source>
        <strain evidence="9 10">2789STDY5608850</strain>
    </source>
</reference>
<dbReference type="InterPro" id="IPR001789">
    <property type="entry name" value="Sig_transdc_resp-reg_receiver"/>
</dbReference>
<name>A0A174J965_9FIRM</name>
<dbReference type="InterPro" id="IPR011006">
    <property type="entry name" value="CheY-like_superfamily"/>
</dbReference>
<dbReference type="PROSITE" id="PS00041">
    <property type="entry name" value="HTH_ARAC_FAMILY_1"/>
    <property type="match status" value="1"/>
</dbReference>
<evidence type="ECO:0000313" key="9">
    <source>
        <dbReference type="EMBL" id="CUO93639.1"/>
    </source>
</evidence>
<evidence type="ECO:0000256" key="3">
    <source>
        <dbReference type="ARBA" id="ARBA00023125"/>
    </source>
</evidence>
<dbReference type="InterPro" id="IPR020449">
    <property type="entry name" value="Tscrpt_reg_AraC-type_HTH"/>
</dbReference>
<dbReference type="SMART" id="SM00342">
    <property type="entry name" value="HTH_ARAC"/>
    <property type="match status" value="1"/>
</dbReference>
<dbReference type="Pfam" id="PF12833">
    <property type="entry name" value="HTH_18"/>
    <property type="match status" value="1"/>
</dbReference>
<dbReference type="PANTHER" id="PTHR43280">
    <property type="entry name" value="ARAC-FAMILY TRANSCRIPTIONAL REGULATOR"/>
    <property type="match status" value="1"/>
</dbReference>
<dbReference type="PANTHER" id="PTHR43280:SF10">
    <property type="entry name" value="REGULATORY PROTEIN POCR"/>
    <property type="match status" value="1"/>
</dbReference>
<dbReference type="EMBL" id="CYZE01000014">
    <property type="protein sequence ID" value="CUO93639.1"/>
    <property type="molecule type" value="Genomic_DNA"/>
</dbReference>
<evidence type="ECO:0000259" key="7">
    <source>
        <dbReference type="PROSITE" id="PS01124"/>
    </source>
</evidence>
<dbReference type="CDD" id="cd17536">
    <property type="entry name" value="REC_YesN-like"/>
    <property type="match status" value="1"/>
</dbReference>
<evidence type="ECO:0000256" key="1">
    <source>
        <dbReference type="ARBA" id="ARBA00018672"/>
    </source>
</evidence>
<evidence type="ECO:0000259" key="8">
    <source>
        <dbReference type="PROSITE" id="PS50110"/>
    </source>
</evidence>
<evidence type="ECO:0000256" key="2">
    <source>
        <dbReference type="ARBA" id="ARBA00023015"/>
    </source>
</evidence>
<dbReference type="InterPro" id="IPR018062">
    <property type="entry name" value="HTH_AraC-typ_CS"/>
</dbReference>
<dbReference type="SUPFAM" id="SSF52172">
    <property type="entry name" value="CheY-like"/>
    <property type="match status" value="1"/>
</dbReference>
<dbReference type="GO" id="GO:0043565">
    <property type="term" value="F:sequence-specific DNA binding"/>
    <property type="evidence" value="ECO:0007669"/>
    <property type="project" value="InterPro"/>
</dbReference>
<comment type="function">
    <text evidence="5">May play the central regulatory role in sporulation. It may be an element of the effector pathway responsible for the activation of sporulation genes in response to nutritional stress. Spo0A may act in concert with spo0H (a sigma factor) to control the expression of some genes that are critical to the sporulation process.</text>
</comment>
<dbReference type="Pfam" id="PF00072">
    <property type="entry name" value="Response_reg"/>
    <property type="match status" value="1"/>
</dbReference>
<dbReference type="Gene3D" id="3.40.50.2300">
    <property type="match status" value="1"/>
</dbReference>
<dbReference type="RefSeq" id="WP_055658491.1">
    <property type="nucleotide sequence ID" value="NZ_CABIXC010000014.1"/>
</dbReference>
<keyword evidence="2" id="KW-0805">Transcription regulation</keyword>
<dbReference type="GO" id="GO:0003700">
    <property type="term" value="F:DNA-binding transcription factor activity"/>
    <property type="evidence" value="ECO:0007669"/>
    <property type="project" value="InterPro"/>
</dbReference>
<feature type="domain" description="Response regulatory" evidence="8">
    <location>
        <begin position="2"/>
        <end position="119"/>
    </location>
</feature>
<evidence type="ECO:0000313" key="10">
    <source>
        <dbReference type="Proteomes" id="UP000095651"/>
    </source>
</evidence>
<dbReference type="PROSITE" id="PS01124">
    <property type="entry name" value="HTH_ARAC_FAMILY_2"/>
    <property type="match status" value="1"/>
</dbReference>
<keyword evidence="3" id="KW-0238">DNA-binding</keyword>
<dbReference type="AlphaFoldDB" id="A0A174J965"/>